<dbReference type="InterPro" id="IPR017850">
    <property type="entry name" value="Alkaline_phosphatase_core_sf"/>
</dbReference>
<dbReference type="Gene3D" id="3.30.1120.10">
    <property type="match status" value="1"/>
</dbReference>
<protein>
    <submittedName>
        <fullName evidence="4">Arylsulfatase</fullName>
    </submittedName>
</protein>
<proteinExistence type="inferred from homology"/>
<dbReference type="GO" id="GO:0004065">
    <property type="term" value="F:arylsulfatase activity"/>
    <property type="evidence" value="ECO:0007669"/>
    <property type="project" value="TreeGrafter"/>
</dbReference>
<dbReference type="RefSeq" id="WP_089771143.1">
    <property type="nucleotide sequence ID" value="NZ_FNTX01000001.1"/>
</dbReference>
<comment type="similarity">
    <text evidence="1">Belongs to the sulfatase family.</text>
</comment>
<evidence type="ECO:0000259" key="3">
    <source>
        <dbReference type="Pfam" id="PF00884"/>
    </source>
</evidence>
<dbReference type="EMBL" id="FNTX01000001">
    <property type="protein sequence ID" value="SED50146.1"/>
    <property type="molecule type" value="Genomic_DNA"/>
</dbReference>
<dbReference type="InterPro" id="IPR050738">
    <property type="entry name" value="Sulfatase"/>
</dbReference>
<dbReference type="PANTHER" id="PTHR42693">
    <property type="entry name" value="ARYLSULFATASE FAMILY MEMBER"/>
    <property type="match status" value="1"/>
</dbReference>
<dbReference type="CDD" id="cd16025">
    <property type="entry name" value="PAS_like"/>
    <property type="match status" value="1"/>
</dbReference>
<keyword evidence="5" id="KW-1185">Reference proteome</keyword>
<dbReference type="STRING" id="648782.SAMN04488554_0024"/>
<dbReference type="Pfam" id="PF00884">
    <property type="entry name" value="Sulfatase"/>
    <property type="match status" value="1"/>
</dbReference>
<reference evidence="5" key="1">
    <citation type="submission" date="2016-10" db="EMBL/GenBank/DDBJ databases">
        <authorList>
            <person name="Varghese N."/>
            <person name="Submissions S."/>
        </authorList>
    </citation>
    <scope>NUCLEOTIDE SEQUENCE [LARGE SCALE GENOMIC DNA]</scope>
    <source>
        <strain evidence="5">DSM 21368</strain>
    </source>
</reference>
<organism evidence="4 5">
    <name type="scientific">Ruania alba</name>
    <dbReference type="NCBI Taxonomy" id="648782"/>
    <lineage>
        <taxon>Bacteria</taxon>
        <taxon>Bacillati</taxon>
        <taxon>Actinomycetota</taxon>
        <taxon>Actinomycetes</taxon>
        <taxon>Micrococcales</taxon>
        <taxon>Ruaniaceae</taxon>
        <taxon>Ruania</taxon>
    </lineage>
</organism>
<evidence type="ECO:0000313" key="4">
    <source>
        <dbReference type="EMBL" id="SED50146.1"/>
    </source>
</evidence>
<dbReference type="FunFam" id="3.40.720.10:FF:000047">
    <property type="entry name" value="Arylsulfatase"/>
    <property type="match status" value="1"/>
</dbReference>
<keyword evidence="2" id="KW-0378">Hydrolase</keyword>
<evidence type="ECO:0000313" key="5">
    <source>
        <dbReference type="Proteomes" id="UP000199220"/>
    </source>
</evidence>
<dbReference type="Proteomes" id="UP000199220">
    <property type="component" value="Unassembled WGS sequence"/>
</dbReference>
<sequence length="530" mass="59634">MRPAPDRPRRPNVVIILADDLGYSDIGSYGGEINTPNLDALAARGVRMSQFYNTARCAPSRASLLTGLHPHQTGIGVLVNDDGPGGYPGRLNDRCVTIAEVLGGAGYSTYMCGKWHVTGERDRPDDSWPTRRGFDHFFGTIDGAANYWNPVTLTRDETPVAERELPEDFFYTDAISDAAAEFITAHDGEDPFFMYVAYTAPHWPLHAREEDIEAYRGRYDGGWDELRRQRHDRLKSEGIVKEHWPLSERDPDVPAWDEVDQKEWQARRMEVYAAQVEVMDAGIGRIIATLEDQEVGEDTIVLFLSDNGGCAEGMRPGYLDEAPSRLASMLPYTRDGERVFRGNVPEVMPGPESTYASYGRGWANLSNTPFREYKHWVHEGGIATPLIASWPAGLTAPGVVRERPHQLPDIMATILEVTGATYPRERGGHPVHALEGISMLATWRGEADGPERPLFWEHEGNAALRHGRWKLVRKYPGLWELYDIETDRTERHDLASVRPDMVDRLADAYQEWADRCGVIPRDRILALAER</sequence>
<gene>
    <name evidence="4" type="ORF">SAMN04488554_0024</name>
</gene>
<feature type="domain" description="Sulfatase N-terminal" evidence="3">
    <location>
        <begin position="11"/>
        <end position="419"/>
    </location>
</feature>
<dbReference type="PANTHER" id="PTHR42693:SF53">
    <property type="entry name" value="ENDO-4-O-SULFATASE"/>
    <property type="match status" value="1"/>
</dbReference>
<dbReference type="SUPFAM" id="SSF53649">
    <property type="entry name" value="Alkaline phosphatase-like"/>
    <property type="match status" value="1"/>
</dbReference>
<evidence type="ECO:0000256" key="1">
    <source>
        <dbReference type="ARBA" id="ARBA00008779"/>
    </source>
</evidence>
<accession>A0A1H5B749</accession>
<dbReference type="OrthoDB" id="9777306at2"/>
<dbReference type="AlphaFoldDB" id="A0A1H5B749"/>
<name>A0A1H5B749_9MICO</name>
<evidence type="ECO:0000256" key="2">
    <source>
        <dbReference type="ARBA" id="ARBA00022801"/>
    </source>
</evidence>
<dbReference type="InterPro" id="IPR000917">
    <property type="entry name" value="Sulfatase_N"/>
</dbReference>
<dbReference type="Gene3D" id="3.40.720.10">
    <property type="entry name" value="Alkaline Phosphatase, subunit A"/>
    <property type="match status" value="1"/>
</dbReference>